<protein>
    <submittedName>
        <fullName evidence="3">Uncharacterized protein</fullName>
    </submittedName>
</protein>
<organism evidence="3">
    <name type="scientific">Chromera velia CCMP2878</name>
    <dbReference type="NCBI Taxonomy" id="1169474"/>
    <lineage>
        <taxon>Eukaryota</taxon>
        <taxon>Sar</taxon>
        <taxon>Alveolata</taxon>
        <taxon>Colpodellida</taxon>
        <taxon>Chromeraceae</taxon>
        <taxon>Chromera</taxon>
    </lineage>
</organism>
<feature type="compositionally biased region" description="Acidic residues" evidence="1">
    <location>
        <begin position="416"/>
        <end position="429"/>
    </location>
</feature>
<feature type="region of interest" description="Disordered" evidence="1">
    <location>
        <begin position="308"/>
        <end position="450"/>
    </location>
</feature>
<proteinExistence type="predicted"/>
<evidence type="ECO:0000256" key="1">
    <source>
        <dbReference type="SAM" id="MobiDB-lite"/>
    </source>
</evidence>
<gene>
    <name evidence="3" type="ORF">Cvel_29838</name>
</gene>
<dbReference type="EMBL" id="CDMZ01003379">
    <property type="protein sequence ID" value="CEM46141.1"/>
    <property type="molecule type" value="Genomic_DNA"/>
</dbReference>
<sequence>MRLGQLFCVVLLVGKTGAQHSVDQMMRKFRSSNTYAAAEQTGEKVKETQTYQTAESVAVKTVDYADDFVEDPVGTTKQTYTAAKDKTSEAVETAAALPFIVLDLLVPTSEEESDNSSSDLTAAPPEQQQVPSSFDVQDPVPAGGETQAASEGEAETGIESEGATDLSVLPSDPGTNFTSRSNASVTAESSNSTAAFEETQEELGKGAVALGEESTLSEIVVLEEEEQEMIELYTEAPGTVSQEEVGGPAEGFLVEEEAEEEEESFIGNGGKGKGRTWAMTRGNGKKEGLHKQLERGGFDFGEVETQNVEAVGSDPPGGTNAFAQDFGVDSGESDVLEESGWSGSEESEPSGDEGKDPLPLRGIEQQSKEAEGHIQAQAMETEAQWQAETSKPSVKKQVKKAVKTQHQKKKAKADDEASDGESEGSDSESGDQKKGKGKKKTRAKKRRKGR</sequence>
<feature type="region of interest" description="Disordered" evidence="1">
    <location>
        <begin position="108"/>
        <end position="213"/>
    </location>
</feature>
<dbReference type="AlphaFoldDB" id="A0A0G4HP45"/>
<keyword evidence="2" id="KW-0732">Signal</keyword>
<feature type="signal peptide" evidence="2">
    <location>
        <begin position="1"/>
        <end position="18"/>
    </location>
</feature>
<feature type="region of interest" description="Disordered" evidence="1">
    <location>
        <begin position="256"/>
        <end position="289"/>
    </location>
</feature>
<feature type="compositionally biased region" description="Basic residues" evidence="1">
    <location>
        <begin position="393"/>
        <end position="411"/>
    </location>
</feature>
<feature type="compositionally biased region" description="Polar residues" evidence="1">
    <location>
        <begin position="173"/>
        <end position="194"/>
    </location>
</feature>
<feature type="compositionally biased region" description="Polar residues" evidence="1">
    <location>
        <begin position="126"/>
        <end position="135"/>
    </location>
</feature>
<feature type="compositionally biased region" description="Basic residues" evidence="1">
    <location>
        <begin position="435"/>
        <end position="450"/>
    </location>
</feature>
<name>A0A0G4HP45_9ALVE</name>
<evidence type="ECO:0000313" key="3">
    <source>
        <dbReference type="EMBL" id="CEM46141.1"/>
    </source>
</evidence>
<feature type="chain" id="PRO_5005192052" evidence="2">
    <location>
        <begin position="19"/>
        <end position="450"/>
    </location>
</feature>
<accession>A0A0G4HP45</accession>
<evidence type="ECO:0000256" key="2">
    <source>
        <dbReference type="SAM" id="SignalP"/>
    </source>
</evidence>
<reference evidence="3" key="1">
    <citation type="submission" date="2014-11" db="EMBL/GenBank/DDBJ databases">
        <authorList>
            <person name="Otto D Thomas"/>
            <person name="Naeem Raeece"/>
        </authorList>
    </citation>
    <scope>NUCLEOTIDE SEQUENCE</scope>
</reference>
<dbReference type="VEuPathDB" id="CryptoDB:Cvel_29838"/>